<dbReference type="EMBL" id="SMGO01000002">
    <property type="protein sequence ID" value="TCK82796.1"/>
    <property type="molecule type" value="Genomic_DNA"/>
</dbReference>
<sequence>MKHWFTRNSVHFAIIGLFIAISFIYFTPAWQGKELVQQDVIQAKAMQREIMDFKAEDGTAPLWTNAMFGGMPSYQIWVSYPKNITTHVMGFFKTVFPNPIDTILFYLIGSYLLFNVMRVKPWIAALGAVAFTFSSYNFIYIEAGHASKAYAIAFFAPVIAGILLTLRGKYLWGAALTALFLALEIRVNHIQMTYYLLIAMLILVGIELYHAIKEKKTAEFGKAIGSLAVACVLALAVNAGLLWTTYEYSQESIRGKSNLTTEAKAADTKGVDREYAYQWSQGVMENLTFLIPNAYGGGSGPQLDENSEVAKVLLKEGVPANQAVGFAQQMPTYWGDKPFTSGPWYFGAIVIFLFVLGLFIVHSRLKWWLLGATLLSLFLAFGRHLPFISDIFFNYFPLYNKFRAVESTLVIASLFIPILAVLALNEIITKRTEIPKLDKKVLYSFYIVGGIALIVAILPNLFLSFKTSNHQAIAQQLGQQLGDNNFAQSILNALVSDRTAMARNDAFRSFIFVLLGSGVVWLWVKDKLKPKTAIILLAVAILIDMWGVNRRYLNKDNFVEASVLANQFPKREVDKFINRDTQPDYRVLDLTISTFNSASTSYYHNTIGGYHAAKLMRYQELLERQFNNAINQDVLDMLNTKYVITSDGQDSQHIQNRSSAAGNAWFINRIKYVDNAEQEMQGLDSFNPKDVAIIHTEFKHLIDSAKISNSTNAIIELVDYRPDHLIYEYSAPGTVVAVFSEIYYDKGWKAYVDGQEIPYFRADYVLRAAQLPGGNHKVEFKFEPQSYYTGETISLIASVLLLLVLGFAVWREQKEYKASSKNS</sequence>
<feature type="transmembrane region" description="Helical" evidence="1">
    <location>
        <begin position="121"/>
        <end position="141"/>
    </location>
</feature>
<feature type="transmembrane region" description="Helical" evidence="1">
    <location>
        <begin position="408"/>
        <end position="429"/>
    </location>
</feature>
<evidence type="ECO:0000313" key="2">
    <source>
        <dbReference type="EMBL" id="TCK82796.1"/>
    </source>
</evidence>
<keyword evidence="1" id="KW-0472">Membrane</keyword>
<feature type="transmembrane region" description="Helical" evidence="1">
    <location>
        <begin position="95"/>
        <end position="114"/>
    </location>
</feature>
<proteinExistence type="predicted"/>
<gene>
    <name evidence="2" type="ORF">C8N28_1381</name>
</gene>
<dbReference type="PANTHER" id="PTHR38454">
    <property type="entry name" value="INTEGRAL MEMBRANE PROTEIN-RELATED"/>
    <property type="match status" value="1"/>
</dbReference>
<organism evidence="2 3">
    <name type="scientific">Albibacterium bauzanense</name>
    <dbReference type="NCBI Taxonomy" id="653929"/>
    <lineage>
        <taxon>Bacteria</taxon>
        <taxon>Pseudomonadati</taxon>
        <taxon>Bacteroidota</taxon>
        <taxon>Sphingobacteriia</taxon>
        <taxon>Sphingobacteriales</taxon>
        <taxon>Sphingobacteriaceae</taxon>
        <taxon>Albibacterium</taxon>
    </lineage>
</organism>
<evidence type="ECO:0000256" key="1">
    <source>
        <dbReference type="SAM" id="Phobius"/>
    </source>
</evidence>
<feature type="transmembrane region" description="Helical" evidence="1">
    <location>
        <begin position="792"/>
        <end position="810"/>
    </location>
</feature>
<protein>
    <submittedName>
        <fullName evidence="2">Membrane protein YfhO</fullName>
    </submittedName>
</protein>
<keyword evidence="3" id="KW-1185">Reference proteome</keyword>
<dbReference type="Pfam" id="PF09586">
    <property type="entry name" value="YfhO"/>
    <property type="match status" value="1"/>
</dbReference>
<feature type="transmembrane region" description="Helical" evidence="1">
    <location>
        <begin position="344"/>
        <end position="361"/>
    </location>
</feature>
<name>A0A4R1LTY6_9SPHI</name>
<dbReference type="RefSeq" id="WP_132222934.1">
    <property type="nucleotide sequence ID" value="NZ_SMGO01000002.1"/>
</dbReference>
<feature type="transmembrane region" description="Helical" evidence="1">
    <location>
        <begin position="193"/>
        <end position="212"/>
    </location>
</feature>
<evidence type="ECO:0000313" key="3">
    <source>
        <dbReference type="Proteomes" id="UP000294616"/>
    </source>
</evidence>
<reference evidence="2 3" key="1">
    <citation type="submission" date="2019-03" db="EMBL/GenBank/DDBJ databases">
        <title>Genomic Encyclopedia of Archaeal and Bacterial Type Strains, Phase II (KMG-II): from individual species to whole genera.</title>
        <authorList>
            <person name="Goeker M."/>
        </authorList>
    </citation>
    <scope>NUCLEOTIDE SEQUENCE [LARGE SCALE GENOMIC DNA]</scope>
    <source>
        <strain evidence="2 3">DSM 22554</strain>
    </source>
</reference>
<keyword evidence="1" id="KW-1133">Transmembrane helix</keyword>
<feature type="transmembrane region" description="Helical" evidence="1">
    <location>
        <begin position="224"/>
        <end position="246"/>
    </location>
</feature>
<dbReference type="PANTHER" id="PTHR38454:SF1">
    <property type="entry name" value="INTEGRAL MEMBRANE PROTEIN"/>
    <property type="match status" value="1"/>
</dbReference>
<feature type="transmembrane region" description="Helical" evidence="1">
    <location>
        <begin position="531"/>
        <end position="548"/>
    </location>
</feature>
<feature type="transmembrane region" description="Helical" evidence="1">
    <location>
        <begin position="506"/>
        <end position="524"/>
    </location>
</feature>
<dbReference type="Proteomes" id="UP000294616">
    <property type="component" value="Unassembled WGS sequence"/>
</dbReference>
<comment type="caution">
    <text evidence="2">The sequence shown here is derived from an EMBL/GenBank/DDBJ whole genome shotgun (WGS) entry which is preliminary data.</text>
</comment>
<feature type="transmembrane region" description="Helical" evidence="1">
    <location>
        <begin position="147"/>
        <end position="165"/>
    </location>
</feature>
<accession>A0A4R1LTY6</accession>
<keyword evidence="1" id="KW-0812">Transmembrane</keyword>
<feature type="transmembrane region" description="Helical" evidence="1">
    <location>
        <begin position="12"/>
        <end position="30"/>
    </location>
</feature>
<dbReference type="InterPro" id="IPR018580">
    <property type="entry name" value="Uncharacterised_YfhO"/>
</dbReference>
<dbReference type="OrthoDB" id="9772884at2"/>
<feature type="transmembrane region" description="Helical" evidence="1">
    <location>
        <begin position="441"/>
        <end position="462"/>
    </location>
</feature>
<feature type="transmembrane region" description="Helical" evidence="1">
    <location>
        <begin position="368"/>
        <end position="388"/>
    </location>
</feature>
<dbReference type="AlphaFoldDB" id="A0A4R1LTY6"/>